<evidence type="ECO:0000313" key="7">
    <source>
        <dbReference type="Proteomes" id="UP000271337"/>
    </source>
</evidence>
<evidence type="ECO:0000313" key="5">
    <source>
        <dbReference type="EMBL" id="RMY08678.1"/>
    </source>
</evidence>
<feature type="compositionally biased region" description="Basic and acidic residues" evidence="1">
    <location>
        <begin position="348"/>
        <end position="358"/>
    </location>
</feature>
<feature type="region of interest" description="Disordered" evidence="1">
    <location>
        <begin position="594"/>
        <end position="626"/>
    </location>
</feature>
<dbReference type="GO" id="GO:0005634">
    <property type="term" value="C:nucleus"/>
    <property type="evidence" value="ECO:0007669"/>
    <property type="project" value="TreeGrafter"/>
</dbReference>
<feature type="compositionally biased region" description="Basic and acidic residues" evidence="1">
    <location>
        <begin position="606"/>
        <end position="617"/>
    </location>
</feature>
<dbReference type="Proteomes" id="UP000276864">
    <property type="component" value="Unassembled WGS sequence"/>
</dbReference>
<dbReference type="SMART" id="SM00731">
    <property type="entry name" value="SprT"/>
    <property type="match status" value="1"/>
</dbReference>
<reference evidence="7 8" key="1">
    <citation type="journal article" date="2018" name="BMC Genomics">
        <title>Genomic evidence for intraspecific hybridization in a clonal and extremely halotolerant yeast.</title>
        <authorList>
            <person name="Gostincar C."/>
            <person name="Stajich J.E."/>
            <person name="Zupancic J."/>
            <person name="Zalar P."/>
            <person name="Gunde-Cimerman N."/>
        </authorList>
    </citation>
    <scope>NUCLEOTIDE SEQUENCE [LARGE SCALE GENOMIC DNA]</scope>
    <source>
        <strain evidence="6 8">EXF-6651</strain>
        <strain evidence="4 10">EXF-6654</strain>
        <strain evidence="3 9">EXF-6656</strain>
        <strain evidence="5 7">EXF-6669</strain>
    </source>
</reference>
<dbReference type="GO" id="GO:0006950">
    <property type="term" value="P:response to stress"/>
    <property type="evidence" value="ECO:0007669"/>
    <property type="project" value="UniProtKB-ARBA"/>
</dbReference>
<dbReference type="Proteomes" id="UP000282582">
    <property type="component" value="Unassembled WGS sequence"/>
</dbReference>
<evidence type="ECO:0000313" key="3">
    <source>
        <dbReference type="EMBL" id="RMX76424.1"/>
    </source>
</evidence>
<evidence type="ECO:0000313" key="6">
    <source>
        <dbReference type="EMBL" id="RMY28623.1"/>
    </source>
</evidence>
<evidence type="ECO:0000313" key="4">
    <source>
        <dbReference type="EMBL" id="RMX97975.1"/>
    </source>
</evidence>
<dbReference type="AlphaFoldDB" id="A0A3M6Y4K6"/>
<feature type="region of interest" description="Disordered" evidence="1">
    <location>
        <begin position="309"/>
        <end position="358"/>
    </location>
</feature>
<evidence type="ECO:0000313" key="10">
    <source>
        <dbReference type="Proteomes" id="UP000282582"/>
    </source>
</evidence>
<dbReference type="Proteomes" id="UP000281245">
    <property type="component" value="Unassembled WGS sequence"/>
</dbReference>
<feature type="compositionally biased region" description="Basic and acidic residues" evidence="1">
    <location>
        <begin position="209"/>
        <end position="223"/>
    </location>
</feature>
<dbReference type="OrthoDB" id="20772at2759"/>
<dbReference type="PANTHER" id="PTHR23099:SF0">
    <property type="entry name" value="GERM CELL NUCLEAR ACIDIC PROTEIN"/>
    <property type="match status" value="1"/>
</dbReference>
<dbReference type="EMBL" id="QWIJ01001114">
    <property type="protein sequence ID" value="RMX76424.1"/>
    <property type="molecule type" value="Genomic_DNA"/>
</dbReference>
<comment type="caution">
    <text evidence="4">The sequence shown here is derived from an EMBL/GenBank/DDBJ whole genome shotgun (WGS) entry which is preliminary data.</text>
</comment>
<dbReference type="Pfam" id="PF10263">
    <property type="entry name" value="SprT-like"/>
    <property type="match status" value="1"/>
</dbReference>
<dbReference type="EMBL" id="QWIK01001062">
    <property type="protein sequence ID" value="RMX97975.1"/>
    <property type="molecule type" value="Genomic_DNA"/>
</dbReference>
<feature type="compositionally biased region" description="Basic and acidic residues" evidence="1">
    <location>
        <begin position="7"/>
        <end position="24"/>
    </location>
</feature>
<organism evidence="4 10">
    <name type="scientific">Hortaea werneckii</name>
    <name type="common">Black yeast</name>
    <name type="synonym">Cladosporium werneckii</name>
    <dbReference type="NCBI Taxonomy" id="91943"/>
    <lineage>
        <taxon>Eukaryota</taxon>
        <taxon>Fungi</taxon>
        <taxon>Dikarya</taxon>
        <taxon>Ascomycota</taxon>
        <taxon>Pezizomycotina</taxon>
        <taxon>Dothideomycetes</taxon>
        <taxon>Dothideomycetidae</taxon>
        <taxon>Mycosphaerellales</taxon>
        <taxon>Teratosphaeriaceae</taxon>
        <taxon>Hortaea</taxon>
    </lineage>
</organism>
<accession>A0A3M6Y4K6</accession>
<dbReference type="InterPro" id="IPR035240">
    <property type="entry name" value="SprT_Zn_ribbon"/>
</dbReference>
<evidence type="ECO:0000259" key="2">
    <source>
        <dbReference type="SMART" id="SM00731"/>
    </source>
</evidence>
<feature type="domain" description="SprT-like" evidence="2">
    <location>
        <begin position="371"/>
        <end position="541"/>
    </location>
</feature>
<feature type="compositionally biased region" description="Basic residues" evidence="1">
    <location>
        <begin position="34"/>
        <end position="43"/>
    </location>
</feature>
<feature type="region of interest" description="Disordered" evidence="1">
    <location>
        <begin position="1"/>
        <end position="293"/>
    </location>
</feature>
<sequence length="641" mass="71185">MARLRKPSCESFRDCDSASEEFAHKPTPRSPHQSVRRSPRKKAVATYKETIQLDEDTEFESRSLTPKLPSGKKTNRKQVQLAPLGGRQDSMAALQIQDDHELRSRRTGPSKLPNNPRVKPSLSKPVPVKPSPAPQQLDESEAESPEDSESEFEESVWCGSDGDSDNSDNELPSPSKFISFTPKPLPQRPAQNPGLDLSNTFKALSITEPTRKTRTEVEEERRPSTSSRPASSSDKENDSQAILHFSPPRLYSPKKQATPERPTTPPPTSPSKGRLLSPSKRQARLPTPPLRQSIDAFWNAETVNEWNDQYSPQKEWKSPKKFDPFSEQQKSSSPSASPRKPASPTKRSKAEIEAKKGWEARKDQVAEDFLKEVDEKVTRGKVQSLAKDTGGVRFIWSKTLNSTAGRANWKRETIRSKQLDGTTSISHKHHASIELAEKVIDDEERLLNVIAHEFCHLCNFMVSGIKDQPHGKQFKEWGRKCTAAFAHRGVEVTTKHSYQIEYKYIWQCSNEDCGAKFQRHSKSIDPKRHRCGSCRSSLAQIKPVPRQCGAGGGGATGYAAYVKQHFAAVKAGMPGVSQKQVMAALGEKYRSEKAAANASTGADNKLTGEDGGGKAESQKVQPEEGVDGIARRLDFVNLDSD</sequence>
<proteinExistence type="predicted"/>
<dbReference type="PANTHER" id="PTHR23099">
    <property type="entry name" value="TRANSCRIPTIONAL REGULATOR"/>
    <property type="match status" value="1"/>
</dbReference>
<dbReference type="Proteomes" id="UP000271337">
    <property type="component" value="Unassembled WGS sequence"/>
</dbReference>
<evidence type="ECO:0000313" key="8">
    <source>
        <dbReference type="Proteomes" id="UP000276864"/>
    </source>
</evidence>
<feature type="compositionally biased region" description="Low complexity" evidence="1">
    <location>
        <begin position="330"/>
        <end position="344"/>
    </location>
</feature>
<feature type="compositionally biased region" description="Basic and acidic residues" evidence="1">
    <location>
        <begin position="314"/>
        <end position="324"/>
    </location>
</feature>
<evidence type="ECO:0000256" key="1">
    <source>
        <dbReference type="SAM" id="MobiDB-lite"/>
    </source>
</evidence>
<dbReference type="EMBL" id="QWIM01001076">
    <property type="protein sequence ID" value="RMY28623.1"/>
    <property type="molecule type" value="Genomic_DNA"/>
</dbReference>
<dbReference type="InterPro" id="IPR006640">
    <property type="entry name" value="SprT-like_domain"/>
</dbReference>
<feature type="compositionally biased region" description="Low complexity" evidence="1">
    <location>
        <begin position="116"/>
        <end position="126"/>
    </location>
</feature>
<evidence type="ECO:0000313" key="9">
    <source>
        <dbReference type="Proteomes" id="UP000281245"/>
    </source>
</evidence>
<dbReference type="Pfam" id="PF17283">
    <property type="entry name" value="Zn_ribbon_SprT"/>
    <property type="match status" value="1"/>
</dbReference>
<name>A0A3M6Y4K6_HORWE</name>
<feature type="compositionally biased region" description="Acidic residues" evidence="1">
    <location>
        <begin position="138"/>
        <end position="154"/>
    </location>
</feature>
<protein>
    <recommendedName>
        <fullName evidence="2">SprT-like domain-containing protein</fullName>
    </recommendedName>
</protein>
<dbReference type="VEuPathDB" id="FungiDB:BTJ68_00241"/>
<gene>
    <name evidence="6" type="ORF">D0866_09283</name>
    <name evidence="5" type="ORF">D0867_08962</name>
    <name evidence="4" type="ORF">D0868_10357</name>
    <name evidence="3" type="ORF">D0869_10735</name>
</gene>
<dbReference type="EMBL" id="QWIL01001043">
    <property type="protein sequence ID" value="RMY08678.1"/>
    <property type="molecule type" value="Genomic_DNA"/>
</dbReference>